<gene>
    <name evidence="9" type="ORF">H9872_05230</name>
</gene>
<keyword evidence="7 8" id="KW-0472">Membrane</keyword>
<evidence type="ECO:0000256" key="2">
    <source>
        <dbReference type="ARBA" id="ARBA00022654"/>
    </source>
</evidence>
<keyword evidence="4 8" id="KW-0812">Transmembrane</keyword>
<evidence type="ECO:0000313" key="9">
    <source>
        <dbReference type="EMBL" id="MBU3804143.1"/>
    </source>
</evidence>
<evidence type="ECO:0000256" key="1">
    <source>
        <dbReference type="ARBA" id="ARBA00022475"/>
    </source>
</evidence>
<dbReference type="InterPro" id="IPR006741">
    <property type="entry name" value="AgrB"/>
</dbReference>
<keyword evidence="2" id="KW-0673">Quorum sensing</keyword>
<evidence type="ECO:0000256" key="3">
    <source>
        <dbReference type="ARBA" id="ARBA00022670"/>
    </source>
</evidence>
<feature type="transmembrane region" description="Helical" evidence="8">
    <location>
        <begin position="169"/>
        <end position="187"/>
    </location>
</feature>
<organism evidence="9 10">
    <name type="scientific">Candidatus Cellulosilyticum pullistercoris</name>
    <dbReference type="NCBI Taxonomy" id="2838521"/>
    <lineage>
        <taxon>Bacteria</taxon>
        <taxon>Bacillati</taxon>
        <taxon>Bacillota</taxon>
        <taxon>Clostridia</taxon>
        <taxon>Lachnospirales</taxon>
        <taxon>Cellulosilyticaceae</taxon>
        <taxon>Cellulosilyticum</taxon>
    </lineage>
</organism>
<dbReference type="Pfam" id="PF04647">
    <property type="entry name" value="AgrB"/>
    <property type="match status" value="1"/>
</dbReference>
<evidence type="ECO:0000256" key="6">
    <source>
        <dbReference type="ARBA" id="ARBA00022989"/>
    </source>
</evidence>
<protein>
    <submittedName>
        <fullName evidence="9">Accessory gene regulator B family protein</fullName>
    </submittedName>
</protein>
<sequence length="194" mass="21922">MLRYISKRLAVQLVDNEVIQQDDIEIYEYGILLILMASFTSICILMTGFIIHKALFTIIFLGALIHLRHYAGGYHACSFSLCFCLSCFSYGVGLFMLWLNHFASISLVLIGVSLISSYYFCKNGAMNSQKNPKTEQEMIERSKRVRFITICYSLIGILFLSILKQYSELAVALISTQMIAAISVVAVKTKEELL</sequence>
<proteinExistence type="predicted"/>
<dbReference type="Proteomes" id="UP000824229">
    <property type="component" value="Unassembled WGS sequence"/>
</dbReference>
<dbReference type="EMBL" id="JAHLFQ010000116">
    <property type="protein sequence ID" value="MBU3804143.1"/>
    <property type="molecule type" value="Genomic_DNA"/>
</dbReference>
<dbReference type="GO" id="GO:0016020">
    <property type="term" value="C:membrane"/>
    <property type="evidence" value="ECO:0007669"/>
    <property type="project" value="InterPro"/>
</dbReference>
<keyword evidence="1" id="KW-1003">Cell membrane</keyword>
<keyword evidence="3" id="KW-0645">Protease</keyword>
<evidence type="ECO:0000313" key="10">
    <source>
        <dbReference type="Proteomes" id="UP000824229"/>
    </source>
</evidence>
<dbReference type="GO" id="GO:0009372">
    <property type="term" value="P:quorum sensing"/>
    <property type="evidence" value="ECO:0007669"/>
    <property type="project" value="UniProtKB-KW"/>
</dbReference>
<evidence type="ECO:0000256" key="7">
    <source>
        <dbReference type="ARBA" id="ARBA00023136"/>
    </source>
</evidence>
<evidence type="ECO:0000256" key="5">
    <source>
        <dbReference type="ARBA" id="ARBA00022801"/>
    </source>
</evidence>
<dbReference type="AlphaFoldDB" id="A0A9E2KBT5"/>
<reference evidence="9" key="1">
    <citation type="journal article" date="2021" name="PeerJ">
        <title>Extensive microbial diversity within the chicken gut microbiome revealed by metagenomics and culture.</title>
        <authorList>
            <person name="Gilroy R."/>
            <person name="Ravi A."/>
            <person name="Getino M."/>
            <person name="Pursley I."/>
            <person name="Horton D.L."/>
            <person name="Alikhan N.F."/>
            <person name="Baker D."/>
            <person name="Gharbi K."/>
            <person name="Hall N."/>
            <person name="Watson M."/>
            <person name="Adriaenssens E.M."/>
            <person name="Foster-Nyarko E."/>
            <person name="Jarju S."/>
            <person name="Secka A."/>
            <person name="Antonio M."/>
            <person name="Oren A."/>
            <person name="Chaudhuri R.R."/>
            <person name="La Ragione R."/>
            <person name="Hildebrand F."/>
            <person name="Pallen M.J."/>
        </authorList>
    </citation>
    <scope>NUCLEOTIDE SEQUENCE</scope>
    <source>
        <strain evidence="9">B5-657</strain>
    </source>
</reference>
<comment type="caution">
    <text evidence="9">The sequence shown here is derived from an EMBL/GenBank/DDBJ whole genome shotgun (WGS) entry which is preliminary data.</text>
</comment>
<feature type="transmembrane region" description="Helical" evidence="8">
    <location>
        <begin position="102"/>
        <end position="121"/>
    </location>
</feature>
<dbReference type="SMART" id="SM00793">
    <property type="entry name" value="AgrB"/>
    <property type="match status" value="1"/>
</dbReference>
<feature type="transmembrane region" description="Helical" evidence="8">
    <location>
        <begin position="31"/>
        <end position="64"/>
    </location>
</feature>
<name>A0A9E2KBT5_9FIRM</name>
<reference evidence="9" key="2">
    <citation type="submission" date="2021-04" db="EMBL/GenBank/DDBJ databases">
        <authorList>
            <person name="Gilroy R."/>
        </authorList>
    </citation>
    <scope>NUCLEOTIDE SEQUENCE</scope>
    <source>
        <strain evidence="9">B5-657</strain>
    </source>
</reference>
<dbReference type="GO" id="GO:0008233">
    <property type="term" value="F:peptidase activity"/>
    <property type="evidence" value="ECO:0007669"/>
    <property type="project" value="UniProtKB-KW"/>
</dbReference>
<dbReference type="GO" id="GO:0006508">
    <property type="term" value="P:proteolysis"/>
    <property type="evidence" value="ECO:0007669"/>
    <property type="project" value="UniProtKB-KW"/>
</dbReference>
<keyword evidence="5" id="KW-0378">Hydrolase</keyword>
<evidence type="ECO:0000256" key="4">
    <source>
        <dbReference type="ARBA" id="ARBA00022692"/>
    </source>
</evidence>
<evidence type="ECO:0000256" key="8">
    <source>
        <dbReference type="SAM" id="Phobius"/>
    </source>
</evidence>
<feature type="transmembrane region" description="Helical" evidence="8">
    <location>
        <begin position="76"/>
        <end position="96"/>
    </location>
</feature>
<feature type="transmembrane region" description="Helical" evidence="8">
    <location>
        <begin position="145"/>
        <end position="163"/>
    </location>
</feature>
<keyword evidence="6 8" id="KW-1133">Transmembrane helix</keyword>
<accession>A0A9E2KBT5</accession>